<dbReference type="PANTHER" id="PTHR43861">
    <property type="entry name" value="TRANS-ACONITATE 2-METHYLTRANSFERASE-RELATED"/>
    <property type="match status" value="1"/>
</dbReference>
<sequence length="232" mass="25155">MAQPTWDSIADWYAELVTSDSAPQRVALAAMLELLPPLEGLAILDLGCGEGLAARALAGLGARVTGIDTCECLLEHSRRQGPTQIEYLAEDAQTLAGIPDARFAGVVANLSLNDIPDLSAVLASVSRVLQPGGWLGFSIPHPCFEAPRASWHEGARLIPGYFDEGFWRSDNPHGVRRVGNYHRTLETCCETLDRHGLSIRKMREPRASRELLAAQPYRAGFPLFLVVVADAA</sequence>
<dbReference type="AlphaFoldDB" id="A0A934K5W5"/>
<comment type="caution">
    <text evidence="2">The sequence shown here is derived from an EMBL/GenBank/DDBJ whole genome shotgun (WGS) entry which is preliminary data.</text>
</comment>
<evidence type="ECO:0000259" key="1">
    <source>
        <dbReference type="Pfam" id="PF08241"/>
    </source>
</evidence>
<dbReference type="Pfam" id="PF08241">
    <property type="entry name" value="Methyltransf_11"/>
    <property type="match status" value="1"/>
</dbReference>
<dbReference type="PANTHER" id="PTHR43861:SF1">
    <property type="entry name" value="TRANS-ACONITATE 2-METHYLTRANSFERASE"/>
    <property type="match status" value="1"/>
</dbReference>
<gene>
    <name evidence="2" type="ORF">JF922_02640</name>
</gene>
<keyword evidence="2" id="KW-0489">Methyltransferase</keyword>
<keyword evidence="3" id="KW-1185">Reference proteome</keyword>
<proteinExistence type="predicted"/>
<organism evidence="2 3">
    <name type="scientific">Candidatus Nephthysia bennettiae</name>
    <dbReference type="NCBI Taxonomy" id="3127016"/>
    <lineage>
        <taxon>Bacteria</taxon>
        <taxon>Bacillati</taxon>
        <taxon>Candidatus Dormiibacterota</taxon>
        <taxon>Candidatus Dormibacteria</taxon>
        <taxon>Candidatus Dormibacterales</taxon>
        <taxon>Candidatus Dormibacteraceae</taxon>
        <taxon>Candidatus Nephthysia</taxon>
    </lineage>
</organism>
<dbReference type="Proteomes" id="UP000612893">
    <property type="component" value="Unassembled WGS sequence"/>
</dbReference>
<dbReference type="EMBL" id="JAEKNR010000031">
    <property type="protein sequence ID" value="MBJ7596971.1"/>
    <property type="molecule type" value="Genomic_DNA"/>
</dbReference>
<dbReference type="RefSeq" id="WP_338198833.1">
    <property type="nucleotide sequence ID" value="NZ_JAEKNR010000031.1"/>
</dbReference>
<keyword evidence="2" id="KW-0808">Transferase</keyword>
<evidence type="ECO:0000313" key="2">
    <source>
        <dbReference type="EMBL" id="MBJ7596971.1"/>
    </source>
</evidence>
<dbReference type="InterPro" id="IPR029063">
    <property type="entry name" value="SAM-dependent_MTases_sf"/>
</dbReference>
<name>A0A934K5W5_9BACT</name>
<dbReference type="Gene3D" id="3.40.50.150">
    <property type="entry name" value="Vaccinia Virus protein VP39"/>
    <property type="match status" value="1"/>
</dbReference>
<accession>A0A934K5W5</accession>
<reference evidence="2" key="1">
    <citation type="submission" date="2020-10" db="EMBL/GenBank/DDBJ databases">
        <title>Ca. Dormibacterota MAGs.</title>
        <authorList>
            <person name="Montgomery K."/>
        </authorList>
    </citation>
    <scope>NUCLEOTIDE SEQUENCE [LARGE SCALE GENOMIC DNA]</scope>
    <source>
        <strain evidence="2">SC8812_S17_10</strain>
    </source>
</reference>
<feature type="domain" description="Methyltransferase type 11" evidence="1">
    <location>
        <begin position="44"/>
        <end position="135"/>
    </location>
</feature>
<evidence type="ECO:0000313" key="3">
    <source>
        <dbReference type="Proteomes" id="UP000612893"/>
    </source>
</evidence>
<protein>
    <submittedName>
        <fullName evidence="2">Class I SAM-dependent methyltransferase</fullName>
    </submittedName>
</protein>
<dbReference type="InterPro" id="IPR013216">
    <property type="entry name" value="Methyltransf_11"/>
</dbReference>
<dbReference type="CDD" id="cd02440">
    <property type="entry name" value="AdoMet_MTases"/>
    <property type="match status" value="1"/>
</dbReference>
<dbReference type="GO" id="GO:0008168">
    <property type="term" value="F:methyltransferase activity"/>
    <property type="evidence" value="ECO:0007669"/>
    <property type="project" value="UniProtKB-KW"/>
</dbReference>
<dbReference type="GO" id="GO:0032259">
    <property type="term" value="P:methylation"/>
    <property type="evidence" value="ECO:0007669"/>
    <property type="project" value="UniProtKB-KW"/>
</dbReference>
<dbReference type="SUPFAM" id="SSF53335">
    <property type="entry name" value="S-adenosyl-L-methionine-dependent methyltransferases"/>
    <property type="match status" value="1"/>
</dbReference>